<evidence type="ECO:0000313" key="13">
    <source>
        <dbReference type="EMBL" id="PWD85596.1"/>
    </source>
</evidence>
<evidence type="ECO:0000313" key="14">
    <source>
        <dbReference type="Proteomes" id="UP000244948"/>
    </source>
</evidence>
<feature type="domain" description="Cytochrome c" evidence="12">
    <location>
        <begin position="204"/>
        <end position="311"/>
    </location>
</feature>
<keyword evidence="11" id="KW-1133">Transmembrane helix</keyword>
<dbReference type="SUPFAM" id="SSF46626">
    <property type="entry name" value="Cytochrome c"/>
    <property type="match status" value="3"/>
</dbReference>
<dbReference type="PANTHER" id="PTHR35008">
    <property type="entry name" value="BLL4482 PROTEIN-RELATED"/>
    <property type="match status" value="1"/>
</dbReference>
<dbReference type="InterPro" id="IPR051459">
    <property type="entry name" value="Cytochrome_c-type_DH"/>
</dbReference>
<feature type="transmembrane region" description="Helical" evidence="11">
    <location>
        <begin position="20"/>
        <end position="41"/>
    </location>
</feature>
<evidence type="ECO:0000256" key="8">
    <source>
        <dbReference type="ARBA" id="ARBA00023136"/>
    </source>
</evidence>
<comment type="subcellular location">
    <subcellularLocation>
        <location evidence="1">Cell membrane</location>
    </subcellularLocation>
</comment>
<dbReference type="PIRSF" id="PIRSF000018">
    <property type="entry name" value="Mb_ADH_cyt_c"/>
    <property type="match status" value="1"/>
</dbReference>
<dbReference type="InterPro" id="IPR014353">
    <property type="entry name" value="Membr-bd_ADH_cyt_c"/>
</dbReference>
<evidence type="ECO:0000256" key="2">
    <source>
        <dbReference type="ARBA" id="ARBA00022475"/>
    </source>
</evidence>
<dbReference type="GO" id="GO:0005506">
    <property type="term" value="F:iron ion binding"/>
    <property type="evidence" value="ECO:0007669"/>
    <property type="project" value="InterPro"/>
</dbReference>
<feature type="binding site" description="axial binding residue" evidence="10">
    <location>
        <position position="223"/>
    </location>
    <ligand>
        <name>heme c</name>
        <dbReference type="ChEBI" id="CHEBI:61717"/>
        <label>2</label>
    </ligand>
    <ligandPart>
        <name>Fe</name>
        <dbReference type="ChEBI" id="CHEBI:18248"/>
    </ligandPart>
</feature>
<evidence type="ECO:0000256" key="3">
    <source>
        <dbReference type="ARBA" id="ARBA00022617"/>
    </source>
</evidence>
<feature type="binding site" description="axial binding residue" evidence="10">
    <location>
        <position position="76"/>
    </location>
    <ligand>
        <name>heme c</name>
        <dbReference type="ChEBI" id="CHEBI:61717"/>
        <label>1</label>
    </ligand>
    <ligandPart>
        <name>Fe</name>
        <dbReference type="ChEBI" id="CHEBI:18248"/>
    </ligandPart>
</feature>
<evidence type="ECO:0000256" key="10">
    <source>
        <dbReference type="PIRSR" id="PIRSR000018-51"/>
    </source>
</evidence>
<dbReference type="PANTHER" id="PTHR35008:SF8">
    <property type="entry name" value="ALCOHOL DEHYDROGENASE CYTOCHROME C SUBUNIT"/>
    <property type="match status" value="1"/>
</dbReference>
<evidence type="ECO:0000256" key="11">
    <source>
        <dbReference type="SAM" id="Phobius"/>
    </source>
</evidence>
<feature type="binding site" description="axial binding residue" evidence="10">
    <location>
        <position position="341"/>
    </location>
    <ligand>
        <name>heme c</name>
        <dbReference type="ChEBI" id="CHEBI:61717"/>
        <label>3</label>
    </ligand>
    <ligandPart>
        <name>Fe</name>
        <dbReference type="ChEBI" id="CHEBI:18248"/>
    </ligandPart>
</feature>
<dbReference type="GO" id="GO:0009055">
    <property type="term" value="F:electron transfer activity"/>
    <property type="evidence" value="ECO:0007669"/>
    <property type="project" value="InterPro"/>
</dbReference>
<comment type="caution">
    <text evidence="13">The sequence shown here is derived from an EMBL/GenBank/DDBJ whole genome shotgun (WGS) entry which is preliminary data.</text>
</comment>
<dbReference type="RefSeq" id="WP_109235249.1">
    <property type="nucleotide sequence ID" value="NZ_BMXZ01000007.1"/>
</dbReference>
<feature type="binding site" description="covalent" evidence="9">
    <location>
        <position position="75"/>
    </location>
    <ligand>
        <name>heme c</name>
        <dbReference type="ChEBI" id="CHEBI:61717"/>
        <label>1</label>
    </ligand>
</feature>
<dbReference type="Gene3D" id="1.10.760.10">
    <property type="entry name" value="Cytochrome c-like domain"/>
    <property type="match status" value="3"/>
</dbReference>
<reference evidence="13 14" key="1">
    <citation type="journal article" date="2018" name="Genome Announc.">
        <title>Ignatzschineria cameli sp. nov., isolated from necrotic foot tissue of dromedaries (Camelus dromedarius) and associated maggots (Wohlfahrtia species) in Dubai.</title>
        <authorList>
            <person name="Tsang C.C."/>
            <person name="Tang J.Y."/>
            <person name="Fong J.Y."/>
            <person name="Kinne J."/>
            <person name="Lee H.H."/>
            <person name="Joseph M."/>
            <person name="Jose S."/>
            <person name="Schuster R.K."/>
            <person name="Tang Y."/>
            <person name="Sivakumar S."/>
            <person name="Chen J.H."/>
            <person name="Teng J.L."/>
            <person name="Lau S.K."/>
            <person name="Wernery U."/>
            <person name="Woo P.C."/>
        </authorList>
    </citation>
    <scope>NUCLEOTIDE SEQUENCE [LARGE SCALE GENOMIC DNA]</scope>
    <source>
        <strain evidence="13 14">KCTC 22643</strain>
    </source>
</reference>
<evidence type="ECO:0000256" key="6">
    <source>
        <dbReference type="ARBA" id="ARBA00022737"/>
    </source>
</evidence>
<dbReference type="EMBL" id="QEWR01000001">
    <property type="protein sequence ID" value="PWD85596.1"/>
    <property type="molecule type" value="Genomic_DNA"/>
</dbReference>
<evidence type="ECO:0000256" key="1">
    <source>
        <dbReference type="ARBA" id="ARBA00004236"/>
    </source>
</evidence>
<organism evidence="13 14">
    <name type="scientific">Ignatzschineria indica</name>
    <dbReference type="NCBI Taxonomy" id="472583"/>
    <lineage>
        <taxon>Bacteria</taxon>
        <taxon>Pseudomonadati</taxon>
        <taxon>Pseudomonadota</taxon>
        <taxon>Gammaproteobacteria</taxon>
        <taxon>Cardiobacteriales</taxon>
        <taxon>Ignatzschineriaceae</taxon>
        <taxon>Ignatzschineria</taxon>
    </lineage>
</organism>
<keyword evidence="6" id="KW-0677">Repeat</keyword>
<feature type="binding site" description="covalent" evidence="9">
    <location>
        <position position="72"/>
    </location>
    <ligand>
        <name>heme c</name>
        <dbReference type="ChEBI" id="CHEBI:61717"/>
        <label>1</label>
    </ligand>
</feature>
<feature type="domain" description="Cytochrome c" evidence="12">
    <location>
        <begin position="58"/>
        <end position="161"/>
    </location>
</feature>
<protein>
    <submittedName>
        <fullName evidence="13">Cytochrome C oxidase Cbb3</fullName>
    </submittedName>
</protein>
<feature type="binding site" description="covalent" evidence="9">
    <location>
        <position position="222"/>
    </location>
    <ligand>
        <name>heme c</name>
        <dbReference type="ChEBI" id="CHEBI:61717"/>
        <label>2</label>
    </ligand>
</feature>
<dbReference type="GO" id="GO:0020037">
    <property type="term" value="F:heme binding"/>
    <property type="evidence" value="ECO:0007669"/>
    <property type="project" value="InterPro"/>
</dbReference>
<dbReference type="GO" id="GO:0005886">
    <property type="term" value="C:plasma membrane"/>
    <property type="evidence" value="ECO:0007669"/>
    <property type="project" value="UniProtKB-SubCell"/>
</dbReference>
<feature type="domain" description="Cytochrome c" evidence="12">
    <location>
        <begin position="324"/>
        <end position="414"/>
    </location>
</feature>
<dbReference type="InterPro" id="IPR009056">
    <property type="entry name" value="Cyt_c-like_dom"/>
</dbReference>
<keyword evidence="4 10" id="KW-0479">Metal-binding</keyword>
<dbReference type="Proteomes" id="UP000244948">
    <property type="component" value="Unassembled WGS sequence"/>
</dbReference>
<evidence type="ECO:0000259" key="12">
    <source>
        <dbReference type="PROSITE" id="PS51007"/>
    </source>
</evidence>
<evidence type="ECO:0000256" key="9">
    <source>
        <dbReference type="PIRSR" id="PIRSR000018-50"/>
    </source>
</evidence>
<proteinExistence type="predicted"/>
<keyword evidence="5" id="KW-0732">Signal</keyword>
<keyword evidence="8 11" id="KW-0472">Membrane</keyword>
<name>A0A2U2APZ9_9GAMM</name>
<feature type="binding site" description="covalent" evidence="9">
    <location>
        <position position="337"/>
    </location>
    <ligand>
        <name>heme c</name>
        <dbReference type="ChEBI" id="CHEBI:61717"/>
        <label>3</label>
    </ligand>
</feature>
<sequence length="431" mass="48147">MKDSCKEKREQSPRGRLYRWVLYLFILVVVVLLIVIGLYFFERLKPTGPKRILQSSVEQIERGRYLAAAGDCASCHTSENGAPFAGGYRLDTAFGVIYSSNITPSENFGIGRWSKDDFYRSITEGVSPIHRNLYPAMPYPYYANVTQEDSDALYAYFMSLPEVNIAPPHNKLSFPFNQRALLIGWNLLFYDKTPLPTVSQGNSSLWQRGEYLVNTLGHCAMCHTPMGEFGNIDRDKMFQGNIVGRFLAPDITAKGLAARGWDKEGLQRYFSEGIAPQGSAFSDMYLVVHNSTSHLDPQDIEAITTFLLGDEPPKAKLIVEGDIPMDVPGYDTYLNLCAGCHNIDGKGKPNVSVALVGNSTVMNPDSHNLIVTILDGLPWQSFPNDERFQAMPEFASEMSDSEIATLINFLRIQWGGLPGNVTEKEVSQLRR</sequence>
<keyword evidence="14" id="KW-1185">Reference proteome</keyword>
<evidence type="ECO:0000256" key="7">
    <source>
        <dbReference type="ARBA" id="ARBA00023004"/>
    </source>
</evidence>
<dbReference type="GO" id="GO:0016614">
    <property type="term" value="F:oxidoreductase activity, acting on CH-OH group of donors"/>
    <property type="evidence" value="ECO:0007669"/>
    <property type="project" value="InterPro"/>
</dbReference>
<feature type="binding site" description="covalent" evidence="9">
    <location>
        <position position="340"/>
    </location>
    <ligand>
        <name>heme c</name>
        <dbReference type="ChEBI" id="CHEBI:61717"/>
        <label>3</label>
    </ligand>
</feature>
<dbReference type="PROSITE" id="PS51007">
    <property type="entry name" value="CYTC"/>
    <property type="match status" value="3"/>
</dbReference>
<evidence type="ECO:0000256" key="4">
    <source>
        <dbReference type="ARBA" id="ARBA00022723"/>
    </source>
</evidence>
<dbReference type="Pfam" id="PF00034">
    <property type="entry name" value="Cytochrom_C"/>
    <property type="match status" value="1"/>
</dbReference>
<keyword evidence="3 9" id="KW-0349">Heme</keyword>
<dbReference type="AlphaFoldDB" id="A0A2U2APZ9"/>
<evidence type="ECO:0000256" key="5">
    <source>
        <dbReference type="ARBA" id="ARBA00022729"/>
    </source>
</evidence>
<keyword evidence="7 10" id="KW-0408">Iron</keyword>
<feature type="binding site" description="covalent" evidence="9">
    <location>
        <position position="219"/>
    </location>
    <ligand>
        <name>heme c</name>
        <dbReference type="ChEBI" id="CHEBI:61717"/>
        <label>2</label>
    </ligand>
</feature>
<dbReference type="InterPro" id="IPR036909">
    <property type="entry name" value="Cyt_c-like_dom_sf"/>
</dbReference>
<comment type="cofactor">
    <cofactor evidence="9">
        <name>heme c</name>
        <dbReference type="ChEBI" id="CHEBI:61717"/>
    </cofactor>
    <text evidence="9">Binds 3 heme c groups covalently per subunit.</text>
</comment>
<keyword evidence="2" id="KW-1003">Cell membrane</keyword>
<gene>
    <name evidence="13" type="ORF">DC082_00250</name>
</gene>
<accession>A0A2U2APZ9</accession>
<keyword evidence="11" id="KW-0812">Transmembrane</keyword>